<dbReference type="InterPro" id="IPR049492">
    <property type="entry name" value="BD-FAE-like_dom"/>
</dbReference>
<keyword evidence="2" id="KW-0732">Signal</keyword>
<organism evidence="4 5">
    <name type="scientific">Terriglobus albidus</name>
    <dbReference type="NCBI Taxonomy" id="1592106"/>
    <lineage>
        <taxon>Bacteria</taxon>
        <taxon>Pseudomonadati</taxon>
        <taxon>Acidobacteriota</taxon>
        <taxon>Terriglobia</taxon>
        <taxon>Terriglobales</taxon>
        <taxon>Acidobacteriaceae</taxon>
        <taxon>Terriglobus</taxon>
    </lineage>
</organism>
<dbReference type="EMBL" id="CP042806">
    <property type="protein sequence ID" value="QEE29026.1"/>
    <property type="molecule type" value="Genomic_DNA"/>
</dbReference>
<dbReference type="PANTHER" id="PTHR48081">
    <property type="entry name" value="AB HYDROLASE SUPERFAMILY PROTEIN C4A8.06C"/>
    <property type="match status" value="1"/>
</dbReference>
<accession>A0A5B9EG38</accession>
<dbReference type="SUPFAM" id="SSF53474">
    <property type="entry name" value="alpha/beta-Hydrolases"/>
    <property type="match status" value="1"/>
</dbReference>
<evidence type="ECO:0000256" key="1">
    <source>
        <dbReference type="ARBA" id="ARBA00022801"/>
    </source>
</evidence>
<feature type="signal peptide" evidence="2">
    <location>
        <begin position="1"/>
        <end position="20"/>
    </location>
</feature>
<dbReference type="Pfam" id="PF20434">
    <property type="entry name" value="BD-FAE"/>
    <property type="match status" value="1"/>
</dbReference>
<dbReference type="AlphaFoldDB" id="A0A5B9EG38"/>
<gene>
    <name evidence="4" type="ORF">FTW19_14070</name>
</gene>
<evidence type="ECO:0000313" key="4">
    <source>
        <dbReference type="EMBL" id="QEE29026.1"/>
    </source>
</evidence>
<proteinExistence type="predicted"/>
<dbReference type="OrthoDB" id="9794725at2"/>
<keyword evidence="1 4" id="KW-0378">Hydrolase</keyword>
<dbReference type="PANTHER" id="PTHR48081:SF6">
    <property type="entry name" value="PEPTIDASE S9 PROLYL OLIGOPEPTIDASE CATALYTIC DOMAIN-CONTAINING PROTEIN"/>
    <property type="match status" value="1"/>
</dbReference>
<evidence type="ECO:0000256" key="2">
    <source>
        <dbReference type="SAM" id="SignalP"/>
    </source>
</evidence>
<dbReference type="Proteomes" id="UP000321820">
    <property type="component" value="Chromosome"/>
</dbReference>
<dbReference type="GO" id="GO:0016787">
    <property type="term" value="F:hydrolase activity"/>
    <property type="evidence" value="ECO:0007669"/>
    <property type="project" value="UniProtKB-KW"/>
</dbReference>
<name>A0A5B9EG38_9BACT</name>
<dbReference type="InterPro" id="IPR029058">
    <property type="entry name" value="AB_hydrolase_fold"/>
</dbReference>
<sequence>MLRSALVSFVLSAAAVSIHAQTPPPAVAYPPGGPATSTTAPAPMLLWPNGAPGAQGDADDDKPTLTAFIPAQNPTKAAVVVAPGGGYTHLATEKEGTMFAQWLNAQGVAAFVLKYRLGPKYHHPIEIGDAQRAIRTVRARATEWGIDKGKVGMMGSSAGGHLAASTGVLFDDGLATDDAIDHESSRPDFVILCYPVIRLDAPYMHSGSRKMLLGETPDDALVEKMSLTGLVNSKTPPTFLYTTTDDKTVPVMNSVLWYEALVKAGIPVEMHAFQHGSHGSGLAQADPALREWPNLLLHWLQANGWAAKP</sequence>
<dbReference type="KEGG" id="talb:FTW19_14070"/>
<evidence type="ECO:0000313" key="5">
    <source>
        <dbReference type="Proteomes" id="UP000321820"/>
    </source>
</evidence>
<keyword evidence="5" id="KW-1185">Reference proteome</keyword>
<evidence type="ECO:0000259" key="3">
    <source>
        <dbReference type="Pfam" id="PF20434"/>
    </source>
</evidence>
<reference evidence="4 5" key="1">
    <citation type="submission" date="2019-08" db="EMBL/GenBank/DDBJ databases">
        <title>Complete genome sequence of Terriglobus albidus strain ORNL.</title>
        <authorList>
            <person name="Podar M."/>
        </authorList>
    </citation>
    <scope>NUCLEOTIDE SEQUENCE [LARGE SCALE GENOMIC DNA]</scope>
    <source>
        <strain evidence="4 5">ORNL</strain>
    </source>
</reference>
<feature type="chain" id="PRO_5022727701" evidence="2">
    <location>
        <begin position="21"/>
        <end position="309"/>
    </location>
</feature>
<dbReference type="InterPro" id="IPR050300">
    <property type="entry name" value="GDXG_lipolytic_enzyme"/>
</dbReference>
<dbReference type="Gene3D" id="3.40.50.1820">
    <property type="entry name" value="alpha/beta hydrolase"/>
    <property type="match status" value="1"/>
</dbReference>
<protein>
    <submittedName>
        <fullName evidence="4">Alpha/beta hydrolase</fullName>
    </submittedName>
</protein>
<feature type="domain" description="BD-FAE-like" evidence="3">
    <location>
        <begin position="70"/>
        <end position="261"/>
    </location>
</feature>
<dbReference type="RefSeq" id="WP_147648224.1">
    <property type="nucleotide sequence ID" value="NZ_CP042806.1"/>
</dbReference>